<dbReference type="Pfam" id="PF00823">
    <property type="entry name" value="PPE"/>
    <property type="match status" value="1"/>
</dbReference>
<dbReference type="eggNOG" id="COG5651">
    <property type="taxonomic scope" value="Bacteria"/>
</dbReference>
<gene>
    <name evidence="4" type="ORF">AJAP_27430</name>
</gene>
<evidence type="ECO:0000256" key="1">
    <source>
        <dbReference type="ARBA" id="ARBA00010652"/>
    </source>
</evidence>
<sequence>MPEGETPGREVPVAATRYEAYSHEALAAEVEAGNDPEAAGGIGAGWDALARRMQDATSELAGLVGSSEENWRGEAGDALRGVLATASGWLAWSADLSSSLGKAVSGQAEVAARARADMPPPVDYDPGAMIRGAAAGGNLALLAALADEMEAKHAEAEEARRKAVDVMNTRDASLRSLTPRVSFGKPPELGRS</sequence>
<keyword evidence="5" id="KW-1185">Reference proteome</keyword>
<comment type="similarity">
    <text evidence="1">Belongs to the mycobacterial PPE family.</text>
</comment>
<evidence type="ECO:0000256" key="2">
    <source>
        <dbReference type="SAM" id="MobiDB-lite"/>
    </source>
</evidence>
<reference evidence="4 5" key="1">
    <citation type="journal article" date="2014" name="J. Biotechnol.">
        <title>Complete genome sequence of the actinobacterium Amycolatopsis japonica MG417-CF17(T) (=DSM 44213T) producing (S,S)-N,N'-ethylenediaminedisuccinic acid.</title>
        <authorList>
            <person name="Stegmann E."/>
            <person name="Albersmeier A."/>
            <person name="Spohn M."/>
            <person name="Gert H."/>
            <person name="Weber T."/>
            <person name="Wohlleben W."/>
            <person name="Kalinowski J."/>
            <person name="Ruckert C."/>
        </authorList>
    </citation>
    <scope>NUCLEOTIDE SEQUENCE [LARGE SCALE GENOMIC DNA]</scope>
    <source>
        <strain evidence="5">MG417-CF17 (DSM 44213)</strain>
    </source>
</reference>
<evidence type="ECO:0000313" key="5">
    <source>
        <dbReference type="Proteomes" id="UP000028492"/>
    </source>
</evidence>
<name>A0A075UVZ7_9PSEU</name>
<dbReference type="AlphaFoldDB" id="A0A075UVZ7"/>
<dbReference type="RefSeq" id="WP_038516459.1">
    <property type="nucleotide sequence ID" value="NZ_CP008953.1"/>
</dbReference>
<dbReference type="SUPFAM" id="SSF140459">
    <property type="entry name" value="PE/PPE dimer-like"/>
    <property type="match status" value="1"/>
</dbReference>
<evidence type="ECO:0000259" key="3">
    <source>
        <dbReference type="Pfam" id="PF00823"/>
    </source>
</evidence>
<dbReference type="Gene3D" id="1.20.1260.20">
    <property type="entry name" value="PPE superfamily"/>
    <property type="match status" value="1"/>
</dbReference>
<protein>
    <recommendedName>
        <fullName evidence="3">PPE domain-containing protein</fullName>
    </recommendedName>
</protein>
<feature type="region of interest" description="Disordered" evidence="2">
    <location>
        <begin position="153"/>
        <end position="192"/>
    </location>
</feature>
<dbReference type="EMBL" id="CP008953">
    <property type="protein sequence ID" value="AIG78332.1"/>
    <property type="molecule type" value="Genomic_DNA"/>
</dbReference>
<dbReference type="HOGENOM" id="CLU_125327_0_0_11"/>
<dbReference type="Proteomes" id="UP000028492">
    <property type="component" value="Chromosome"/>
</dbReference>
<dbReference type="InterPro" id="IPR000030">
    <property type="entry name" value="PPE_dom"/>
</dbReference>
<accession>A0A075UVZ7</accession>
<dbReference type="InterPro" id="IPR038332">
    <property type="entry name" value="PPE_sf"/>
</dbReference>
<organism evidence="4 5">
    <name type="scientific">Amycolatopsis japonica</name>
    <dbReference type="NCBI Taxonomy" id="208439"/>
    <lineage>
        <taxon>Bacteria</taxon>
        <taxon>Bacillati</taxon>
        <taxon>Actinomycetota</taxon>
        <taxon>Actinomycetes</taxon>
        <taxon>Pseudonocardiales</taxon>
        <taxon>Pseudonocardiaceae</taxon>
        <taxon>Amycolatopsis</taxon>
        <taxon>Amycolatopsis japonica group</taxon>
    </lineage>
</organism>
<feature type="domain" description="PPE" evidence="3">
    <location>
        <begin position="18"/>
        <end position="170"/>
    </location>
</feature>
<feature type="compositionally biased region" description="Basic and acidic residues" evidence="2">
    <location>
        <begin position="153"/>
        <end position="164"/>
    </location>
</feature>
<proteinExistence type="inferred from homology"/>
<dbReference type="KEGG" id="aja:AJAP_27430"/>
<dbReference type="STRING" id="208439.AJAP_27430"/>
<evidence type="ECO:0000313" key="4">
    <source>
        <dbReference type="EMBL" id="AIG78332.1"/>
    </source>
</evidence>